<evidence type="ECO:0000313" key="3">
    <source>
        <dbReference type="Proteomes" id="UP000275267"/>
    </source>
</evidence>
<dbReference type="AlphaFoldDB" id="A0A3L6PFL9"/>
<comment type="caution">
    <text evidence="2">The sequence shown here is derived from an EMBL/GenBank/DDBJ whole genome shotgun (WGS) entry which is preliminary data.</text>
</comment>
<feature type="region of interest" description="Disordered" evidence="1">
    <location>
        <begin position="28"/>
        <end position="49"/>
    </location>
</feature>
<protein>
    <submittedName>
        <fullName evidence="2">Uncharacterized protein</fullName>
    </submittedName>
</protein>
<dbReference type="Proteomes" id="UP000275267">
    <property type="component" value="Unassembled WGS sequence"/>
</dbReference>
<organism evidence="2 3">
    <name type="scientific">Panicum miliaceum</name>
    <name type="common">Proso millet</name>
    <name type="synonym">Broomcorn millet</name>
    <dbReference type="NCBI Taxonomy" id="4540"/>
    <lineage>
        <taxon>Eukaryota</taxon>
        <taxon>Viridiplantae</taxon>
        <taxon>Streptophyta</taxon>
        <taxon>Embryophyta</taxon>
        <taxon>Tracheophyta</taxon>
        <taxon>Spermatophyta</taxon>
        <taxon>Magnoliopsida</taxon>
        <taxon>Liliopsida</taxon>
        <taxon>Poales</taxon>
        <taxon>Poaceae</taxon>
        <taxon>PACMAD clade</taxon>
        <taxon>Panicoideae</taxon>
        <taxon>Panicodae</taxon>
        <taxon>Paniceae</taxon>
        <taxon>Panicinae</taxon>
        <taxon>Panicum</taxon>
        <taxon>Panicum sect. Panicum</taxon>
    </lineage>
</organism>
<gene>
    <name evidence="2" type="ORF">C2845_PM10G10620</name>
</gene>
<proteinExistence type="predicted"/>
<name>A0A3L6PFL9_PANMI</name>
<keyword evidence="3" id="KW-1185">Reference proteome</keyword>
<evidence type="ECO:0000256" key="1">
    <source>
        <dbReference type="SAM" id="MobiDB-lite"/>
    </source>
</evidence>
<dbReference type="EMBL" id="PQIB02000018">
    <property type="protein sequence ID" value="RLM55648.1"/>
    <property type="molecule type" value="Genomic_DNA"/>
</dbReference>
<sequence length="264" mass="30249">MGTRGSREQQWADRGRLQQRVGCGWLRQQAGRGGTSSGRWQVQQQARREGRLGQGRRGCLANGWCSDGGNGNDACLQGMDPNSCYLLKIKLLGNPEKAKKDIRCFSFEKFVDCDTTNFKNFVELIVNQYLPGYKEVPHIQYYDDVLKIYPEVKTHQELMLDEDGYLQNSFQENKLVGVDEEIMYLPNEPINALNMVRCSDREEDRDYVPKDEYGSDSEVEEDELVGNDHEAEHSNFGICSCNKGKKSQLRICWVQTVKKWLKSA</sequence>
<reference evidence="3" key="1">
    <citation type="journal article" date="2019" name="Nat. Commun.">
        <title>The genome of broomcorn millet.</title>
        <authorList>
            <person name="Zou C."/>
            <person name="Miki D."/>
            <person name="Li D."/>
            <person name="Tang Q."/>
            <person name="Xiao L."/>
            <person name="Rajput S."/>
            <person name="Deng P."/>
            <person name="Jia W."/>
            <person name="Huang R."/>
            <person name="Zhang M."/>
            <person name="Sun Y."/>
            <person name="Hu J."/>
            <person name="Fu X."/>
            <person name="Schnable P.S."/>
            <person name="Li F."/>
            <person name="Zhang H."/>
            <person name="Feng B."/>
            <person name="Zhu X."/>
            <person name="Liu R."/>
            <person name="Schnable J.C."/>
            <person name="Zhu J.-K."/>
            <person name="Zhang H."/>
        </authorList>
    </citation>
    <scope>NUCLEOTIDE SEQUENCE [LARGE SCALE GENOMIC DNA]</scope>
</reference>
<evidence type="ECO:0000313" key="2">
    <source>
        <dbReference type="EMBL" id="RLM55648.1"/>
    </source>
</evidence>
<accession>A0A3L6PFL9</accession>